<reference evidence="2" key="1">
    <citation type="journal article" date="2019" name="Int. J. Syst. Evol. Microbiol.">
        <title>The Global Catalogue of Microorganisms (GCM) 10K type strain sequencing project: providing services to taxonomists for standard genome sequencing and annotation.</title>
        <authorList>
            <consortium name="The Broad Institute Genomics Platform"/>
            <consortium name="The Broad Institute Genome Sequencing Center for Infectious Disease"/>
            <person name="Wu L."/>
            <person name="Ma J."/>
        </authorList>
    </citation>
    <scope>NUCLEOTIDE SEQUENCE [LARGE SCALE GENOMIC DNA]</scope>
    <source>
        <strain evidence="2">CGMCC 1.15053</strain>
    </source>
</reference>
<keyword evidence="2" id="KW-1185">Reference proteome</keyword>
<comment type="caution">
    <text evidence="1">The sequence shown here is derived from an EMBL/GenBank/DDBJ whole genome shotgun (WGS) entry which is preliminary data.</text>
</comment>
<gene>
    <name evidence="1" type="ORF">ACFPQ6_00550</name>
</gene>
<protein>
    <submittedName>
        <fullName evidence="1">Uncharacterized protein</fullName>
    </submittedName>
</protein>
<dbReference type="EMBL" id="JBHSOH010000002">
    <property type="protein sequence ID" value="MFC5846786.1"/>
    <property type="molecule type" value="Genomic_DNA"/>
</dbReference>
<organism evidence="1 2">
    <name type="scientific">Deinococcus petrolearius</name>
    <dbReference type="NCBI Taxonomy" id="1751295"/>
    <lineage>
        <taxon>Bacteria</taxon>
        <taxon>Thermotogati</taxon>
        <taxon>Deinococcota</taxon>
        <taxon>Deinococci</taxon>
        <taxon>Deinococcales</taxon>
        <taxon>Deinococcaceae</taxon>
        <taxon>Deinococcus</taxon>
    </lineage>
</organism>
<dbReference type="RefSeq" id="WP_380045181.1">
    <property type="nucleotide sequence ID" value="NZ_JBHSOH010000002.1"/>
</dbReference>
<name>A0ABW1DH27_9DEIO</name>
<dbReference type="Proteomes" id="UP001595979">
    <property type="component" value="Unassembled WGS sequence"/>
</dbReference>
<proteinExistence type="predicted"/>
<accession>A0ABW1DH27</accession>
<evidence type="ECO:0000313" key="2">
    <source>
        <dbReference type="Proteomes" id="UP001595979"/>
    </source>
</evidence>
<sequence>MAEATGVVTNGLTLAAHFGDGEPRGRDVAASIIGTVAKDPVQDQAMRNESLETAVKKWAGWKDFYAACREVS</sequence>
<evidence type="ECO:0000313" key="1">
    <source>
        <dbReference type="EMBL" id="MFC5846786.1"/>
    </source>
</evidence>